<dbReference type="SMART" id="SM00284">
    <property type="entry name" value="OLF"/>
    <property type="match status" value="1"/>
</dbReference>
<dbReference type="GO" id="GO:0004930">
    <property type="term" value="F:G protein-coupled receptor activity"/>
    <property type="evidence" value="ECO:0007669"/>
    <property type="project" value="UniProtKB-KW"/>
</dbReference>
<dbReference type="InterPro" id="IPR003924">
    <property type="entry name" value="GPCR_2_latrophilin"/>
</dbReference>
<gene>
    <name evidence="23" type="ORF">H671_3g10399</name>
</gene>
<evidence type="ECO:0000256" key="8">
    <source>
        <dbReference type="ARBA" id="ARBA00023040"/>
    </source>
</evidence>
<dbReference type="InterPro" id="IPR017983">
    <property type="entry name" value="GPCR_2_secretin-like_CS"/>
</dbReference>
<dbReference type="PRINTS" id="PR00249">
    <property type="entry name" value="GPCRSECRETIN"/>
</dbReference>
<comment type="subcellular location">
    <subcellularLocation>
        <location evidence="1">Cell membrane</location>
        <topology evidence="1">Multi-pass membrane protein</topology>
    </subcellularLocation>
    <subcellularLocation>
        <location evidence="14">Synaptic cell membrane</location>
    </subcellularLocation>
</comment>
<dbReference type="InterPro" id="IPR032471">
    <property type="entry name" value="AGRL2-4_GAIN_subdom_A"/>
</dbReference>
<evidence type="ECO:0000256" key="15">
    <source>
        <dbReference type="PROSITE-ProRule" id="PRU00446"/>
    </source>
</evidence>
<keyword evidence="12" id="KW-0325">Glycoprotein</keyword>
<dbReference type="Pfam" id="PF01825">
    <property type="entry name" value="GPS"/>
    <property type="match status" value="1"/>
</dbReference>
<feature type="transmembrane region" description="Helical" evidence="17">
    <location>
        <begin position="780"/>
        <end position="797"/>
    </location>
</feature>
<dbReference type="GO" id="GO:0007157">
    <property type="term" value="P:heterophilic cell-cell adhesion via plasma membrane cell adhesion molecules"/>
    <property type="evidence" value="ECO:0007669"/>
    <property type="project" value="TreeGrafter"/>
</dbReference>
<dbReference type="Gene3D" id="1.20.1070.10">
    <property type="entry name" value="Rhodopsin 7-helix transmembrane proteins"/>
    <property type="match status" value="1"/>
</dbReference>
<evidence type="ECO:0000256" key="1">
    <source>
        <dbReference type="ARBA" id="ARBA00004651"/>
    </source>
</evidence>
<dbReference type="Pfam" id="PF00002">
    <property type="entry name" value="7tm_2"/>
    <property type="match status" value="1"/>
</dbReference>
<keyword evidence="7" id="KW-0770">Synapse</keyword>
<reference evidence="24" key="1">
    <citation type="journal article" date="2013" name="Nat. Biotechnol.">
        <title>Chinese hamster genome sequenced from sorted chromosomes.</title>
        <authorList>
            <person name="Brinkrolf K."/>
            <person name="Rupp O."/>
            <person name="Laux H."/>
            <person name="Kollin F."/>
            <person name="Ernst W."/>
            <person name="Linke B."/>
            <person name="Kofler R."/>
            <person name="Romand S."/>
            <person name="Hesse F."/>
            <person name="Budach W.E."/>
            <person name="Galosy S."/>
            <person name="Muller D."/>
            <person name="Noll T."/>
            <person name="Wienberg J."/>
            <person name="Jostock T."/>
            <person name="Leonard M."/>
            <person name="Grillari J."/>
            <person name="Tauch A."/>
            <person name="Goesmann A."/>
            <person name="Helk B."/>
            <person name="Mott J.E."/>
            <person name="Puhler A."/>
            <person name="Borth N."/>
        </authorList>
    </citation>
    <scope>NUCLEOTIDE SEQUENCE [LARGE SCALE GENOMIC DNA]</scope>
    <source>
        <strain evidence="24">17A/GY</strain>
    </source>
</reference>
<feature type="transmembrane region" description="Helical" evidence="17">
    <location>
        <begin position="960"/>
        <end position="983"/>
    </location>
</feature>
<dbReference type="PANTHER" id="PTHR12011:SF62">
    <property type="entry name" value="ADHESION G PROTEIN-COUPLED RECEPTOR L1"/>
    <property type="match status" value="1"/>
</dbReference>
<dbReference type="Pfam" id="PF16489">
    <property type="entry name" value="GAIN"/>
    <property type="match status" value="1"/>
</dbReference>
<dbReference type="Gene3D" id="1.25.40.610">
    <property type="match status" value="1"/>
</dbReference>
<keyword evidence="5 18" id="KW-0732">Signal</keyword>
<feature type="region of interest" description="Disordered" evidence="16">
    <location>
        <begin position="1219"/>
        <end position="1251"/>
    </location>
</feature>
<evidence type="ECO:0000256" key="12">
    <source>
        <dbReference type="ARBA" id="ARBA00023180"/>
    </source>
</evidence>
<feature type="region of interest" description="Disordered" evidence="16">
    <location>
        <begin position="1028"/>
        <end position="1062"/>
    </location>
</feature>
<dbReference type="InterPro" id="IPR031234">
    <property type="entry name" value="Latrophilin-1_TM"/>
</dbReference>
<feature type="region of interest" description="Disordered" evidence="16">
    <location>
        <begin position="395"/>
        <end position="470"/>
    </location>
</feature>
<name>A0A061IBH4_CRIGR</name>
<dbReference type="GO" id="GO:0007166">
    <property type="term" value="P:cell surface receptor signaling pathway"/>
    <property type="evidence" value="ECO:0007669"/>
    <property type="project" value="InterPro"/>
</dbReference>
<feature type="domain" description="SUEL-type lectin" evidence="20">
    <location>
        <begin position="40"/>
        <end position="129"/>
    </location>
</feature>
<dbReference type="InterPro" id="IPR003112">
    <property type="entry name" value="Olfac-like_dom"/>
</dbReference>
<dbReference type="InterPro" id="IPR003334">
    <property type="entry name" value="GPCR_2_latrophilin_rcpt_C"/>
</dbReference>
<evidence type="ECO:0000256" key="7">
    <source>
        <dbReference type="ARBA" id="ARBA00023018"/>
    </source>
</evidence>
<dbReference type="FunFam" id="2.60.220.50:FF:000001">
    <property type="entry name" value="Adhesion G protein-coupled receptor L2"/>
    <property type="match status" value="1"/>
</dbReference>
<sequence>MARLAAALWSLCITTVLVTSATQGLSRAGLPFGLMRRELACEGYPIELRCPGSDVIMVENANYGRTDDKICDADPFQMENVQCYLPDAFKIMSQRCNNRTQCVVVAGSDAFPDPCPGTYKYLEVQYDCVPYIFVCPGTLQKVLEPTSTHESEHQSGAWCKDPLQAGDRIYVMPWIPYRTDTLTEYASWEDYVAARHTTTYRLPNRVDGTGFVVYDGAVFYNKERTRNIVKYDLRTRIKSGETVINTANYHDTSPYRWGGKTDIDLAVDENGLWVIYATEGNNGRLVVSQLNPYTLRFEGTWETGYDKRSASNAFMVCGVLYVLRSVYVDDDSEAAGNRVDYAFNTNANREEPVSLAFPNPYQFVSSVDYNPRDNQLYVWNNYFVVRYSLEFGPPDPSAGPATSPPLSTTTTARPTPLTSTASPAATTPLRRAPLTTHPVGAINQLGPDLPPATAPAPSTRRPPAPNLHVSPELFCEPRERESAGKNYNKMHKRERTCKDYIKAVVETVDNLLRPEALESWKDMNATEQVHTATMLLDVLEEGAFLLADNVREPARFLAAKQNVVLEVTVLNTEGQVQELVFPQEYPSENSIQLSANTIKQNSRNGVVKVVFILYNNLGLFLSTENATVKLAGESGTSGSGGASLVVNSQVIAASINKESSRVFLMDPVIFTVAHLEAKNHFNANCSFWNYSERSMLGYWSTQGCRLVESNKTHTTCACSHLTNFAVLMAHREIYQGRINELLLSVITWVGIVISLVCLAICISTFCFLRGLQTDRNTIHKNLCINLFLAELLFLVGIDKTQYEVACPIFAGLLHYFFLAAFSWLCLEGVHLYLLLVEVFESEYSRTKYYYLGGYCFPALVVGIAAAVDYRSYGTEKACWLRVDNYFIWSFIGPVSFVIVVNLVFLMVTLHKMIRSSSVLKPDSSRLDNIKSWALGAIALLFLLGLTWAFGLLFINKESVVMAYLFTTFNAFQGVFIFVFHCALQKKVHKEYSKCLRHSYCCIRSPPGGTHGSLKTSAMRSNTRYYTGTQVPGQGRPIQQGPRVRSALPEPQKDPGGWGDTRDPLMFGLCPQSRIRRMWNDTVRKQTESSFMAGDINSTPTLNRGTMGNHLLANPVLQPRGGTSPYNTLIAESVGFNPSSPPVFNSPGSYREPKHPLGGREACGMDTLPLNGNFNNSYSLRSGDFPPGDGGPEPPRGRNLADAAAFEKMIISELVHNNLRGASGGAKGPPPEPPVPPVPGVSEDETGGPGGADRAEIELLYKALEEPLLLPRAQSVLYQSDLDESESCTAEDGATTLLQMWRMECSGALL</sequence>
<feature type="domain" description="Olfactomedin-like" evidence="22">
    <location>
        <begin position="134"/>
        <end position="393"/>
    </location>
</feature>
<feature type="transmembrane region" description="Helical" evidence="17">
    <location>
        <begin position="887"/>
        <end position="910"/>
    </location>
</feature>
<dbReference type="InterPro" id="IPR057244">
    <property type="entry name" value="GAIN_B"/>
</dbReference>
<feature type="signal peptide" evidence="18">
    <location>
        <begin position="1"/>
        <end position="21"/>
    </location>
</feature>
<dbReference type="Gene3D" id="2.60.220.50">
    <property type="match status" value="1"/>
</dbReference>
<dbReference type="InterPro" id="IPR000832">
    <property type="entry name" value="GPCR_2_secretin-like"/>
</dbReference>
<dbReference type="GO" id="GO:0042734">
    <property type="term" value="C:presynaptic membrane"/>
    <property type="evidence" value="ECO:0007669"/>
    <property type="project" value="TreeGrafter"/>
</dbReference>
<organism evidence="23 24">
    <name type="scientific">Cricetulus griseus</name>
    <name type="common">Chinese hamster</name>
    <name type="synonym">Cricetulus barabensis griseus</name>
    <dbReference type="NCBI Taxonomy" id="10029"/>
    <lineage>
        <taxon>Eukaryota</taxon>
        <taxon>Metazoa</taxon>
        <taxon>Chordata</taxon>
        <taxon>Craniata</taxon>
        <taxon>Vertebrata</taxon>
        <taxon>Euteleostomi</taxon>
        <taxon>Mammalia</taxon>
        <taxon>Eutheria</taxon>
        <taxon>Euarchontoglires</taxon>
        <taxon>Glires</taxon>
        <taxon>Rodentia</taxon>
        <taxon>Myomorpha</taxon>
        <taxon>Muroidea</taxon>
        <taxon>Cricetidae</taxon>
        <taxon>Cricetinae</taxon>
        <taxon>Cricetulus</taxon>
    </lineage>
</organism>
<evidence type="ECO:0000256" key="4">
    <source>
        <dbReference type="ARBA" id="ARBA00022692"/>
    </source>
</evidence>
<keyword evidence="8" id="KW-0297">G-protein coupled receptor</keyword>
<feature type="transmembrane region" description="Helical" evidence="17">
    <location>
        <begin position="931"/>
        <end position="954"/>
    </location>
</feature>
<feature type="domain" description="GAIN-B" evidence="19">
    <location>
        <begin position="553"/>
        <end position="734"/>
    </location>
</feature>
<feature type="compositionally biased region" description="Pro residues" evidence="16">
    <location>
        <begin position="1227"/>
        <end position="1238"/>
    </location>
</feature>
<dbReference type="InterPro" id="IPR043159">
    <property type="entry name" value="Lectin_gal-bd_sf"/>
</dbReference>
<evidence type="ECO:0000256" key="18">
    <source>
        <dbReference type="SAM" id="SignalP"/>
    </source>
</evidence>
<dbReference type="Gene3D" id="2.60.120.740">
    <property type="match status" value="1"/>
</dbReference>
<dbReference type="GO" id="GO:0016524">
    <property type="term" value="F:latrotoxin receptor activity"/>
    <property type="evidence" value="ECO:0007669"/>
    <property type="project" value="TreeGrafter"/>
</dbReference>
<evidence type="ECO:0000259" key="20">
    <source>
        <dbReference type="PROSITE" id="PS50228"/>
    </source>
</evidence>
<evidence type="ECO:0000256" key="14">
    <source>
        <dbReference type="ARBA" id="ARBA00034109"/>
    </source>
</evidence>
<feature type="domain" description="G-protein coupled receptors family 2 profile 2" evidence="21">
    <location>
        <begin position="743"/>
        <end position="984"/>
    </location>
</feature>
<keyword evidence="9 17" id="KW-0472">Membrane</keyword>
<dbReference type="InterPro" id="IPR000203">
    <property type="entry name" value="GPS"/>
</dbReference>
<dbReference type="PROSITE" id="PS51132">
    <property type="entry name" value="OLF"/>
    <property type="match status" value="1"/>
</dbReference>
<accession>A0A061IBH4</accession>
<dbReference type="PROSITE" id="PS50221">
    <property type="entry name" value="GAIN_B"/>
    <property type="match status" value="1"/>
</dbReference>
<dbReference type="PROSITE" id="PS50261">
    <property type="entry name" value="G_PROTEIN_RECEP_F2_4"/>
    <property type="match status" value="1"/>
</dbReference>
<keyword evidence="2" id="KW-1003">Cell membrane</keyword>
<keyword evidence="4 17" id="KW-0812">Transmembrane</keyword>
<evidence type="ECO:0000259" key="21">
    <source>
        <dbReference type="PROSITE" id="PS50261"/>
    </source>
</evidence>
<dbReference type="Pfam" id="PF02354">
    <property type="entry name" value="Latrophilin"/>
    <property type="match status" value="1"/>
</dbReference>
<feature type="compositionally biased region" description="Low complexity" evidence="16">
    <location>
        <begin position="400"/>
        <end position="436"/>
    </location>
</feature>
<dbReference type="SMART" id="SM00303">
    <property type="entry name" value="GPS"/>
    <property type="match status" value="1"/>
</dbReference>
<dbReference type="FunFam" id="1.20.1070.10:FF:000011">
    <property type="entry name" value="Adhesion G protein-coupled receptor L2"/>
    <property type="match status" value="1"/>
</dbReference>
<feature type="disulfide bond" evidence="15">
    <location>
        <begin position="135"/>
        <end position="317"/>
    </location>
</feature>
<dbReference type="Pfam" id="PF02140">
    <property type="entry name" value="SUEL_Lectin"/>
    <property type="match status" value="1"/>
</dbReference>
<dbReference type="PROSITE" id="PS00650">
    <property type="entry name" value="G_PROTEIN_RECEP_F2_2"/>
    <property type="match status" value="1"/>
</dbReference>
<evidence type="ECO:0000256" key="6">
    <source>
        <dbReference type="ARBA" id="ARBA00022989"/>
    </source>
</evidence>
<evidence type="ECO:0000256" key="5">
    <source>
        <dbReference type="ARBA" id="ARBA00022729"/>
    </source>
</evidence>
<evidence type="ECO:0000256" key="17">
    <source>
        <dbReference type="SAM" id="Phobius"/>
    </source>
</evidence>
<evidence type="ECO:0000259" key="22">
    <source>
        <dbReference type="PROSITE" id="PS51132"/>
    </source>
</evidence>
<dbReference type="InterPro" id="IPR017981">
    <property type="entry name" value="GPCR_2-like_7TM"/>
</dbReference>
<evidence type="ECO:0000256" key="16">
    <source>
        <dbReference type="SAM" id="MobiDB-lite"/>
    </source>
</evidence>
<proteinExistence type="predicted"/>
<evidence type="ECO:0000256" key="9">
    <source>
        <dbReference type="ARBA" id="ARBA00023136"/>
    </source>
</evidence>
<dbReference type="CDD" id="cd16007">
    <property type="entry name" value="7tmB2_Latrophilin-1"/>
    <property type="match status" value="1"/>
</dbReference>
<dbReference type="SUPFAM" id="SSF81321">
    <property type="entry name" value="Family A G protein-coupled receptor-like"/>
    <property type="match status" value="1"/>
</dbReference>
<dbReference type="PRINTS" id="PR01444">
    <property type="entry name" value="LATROPHILIN"/>
</dbReference>
<dbReference type="FunFam" id="2.60.120.740:FF:000001">
    <property type="entry name" value="Adhesion G protein-coupled receptor L2"/>
    <property type="match status" value="1"/>
</dbReference>
<feature type="transmembrane region" description="Helical" evidence="17">
    <location>
        <begin position="741"/>
        <end position="768"/>
    </location>
</feature>
<dbReference type="EMBL" id="KE673093">
    <property type="protein sequence ID" value="ERE78383.1"/>
    <property type="molecule type" value="Genomic_DNA"/>
</dbReference>
<keyword evidence="10 15" id="KW-1015">Disulfide bond</keyword>
<evidence type="ECO:0000313" key="23">
    <source>
        <dbReference type="EMBL" id="ERE78383.1"/>
    </source>
</evidence>
<dbReference type="InterPro" id="IPR000922">
    <property type="entry name" value="Lectin_gal-bd_dom"/>
</dbReference>
<dbReference type="Pfam" id="PF02191">
    <property type="entry name" value="OLF"/>
    <property type="match status" value="1"/>
</dbReference>
<dbReference type="InterPro" id="IPR046338">
    <property type="entry name" value="GAIN_dom_sf"/>
</dbReference>
<keyword evidence="3" id="KW-0597">Phosphoprotein</keyword>
<evidence type="ECO:0000256" key="10">
    <source>
        <dbReference type="ARBA" id="ARBA00023157"/>
    </source>
</evidence>
<evidence type="ECO:0000256" key="11">
    <source>
        <dbReference type="ARBA" id="ARBA00023170"/>
    </source>
</evidence>
<evidence type="ECO:0000313" key="24">
    <source>
        <dbReference type="Proteomes" id="UP000030759"/>
    </source>
</evidence>
<dbReference type="GO" id="GO:0007189">
    <property type="term" value="P:adenylate cyclase-activating G protein-coupled receptor signaling pathway"/>
    <property type="evidence" value="ECO:0007669"/>
    <property type="project" value="TreeGrafter"/>
</dbReference>
<evidence type="ECO:0000259" key="19">
    <source>
        <dbReference type="PROSITE" id="PS50221"/>
    </source>
</evidence>
<feature type="compositionally biased region" description="Pro residues" evidence="16">
    <location>
        <begin position="448"/>
        <end position="465"/>
    </location>
</feature>
<dbReference type="CDD" id="cd22844">
    <property type="entry name" value="Gal_Rha_Lectin_LPHN1"/>
    <property type="match status" value="1"/>
</dbReference>
<feature type="chain" id="PRO_5001600652" evidence="18">
    <location>
        <begin position="22"/>
        <end position="1309"/>
    </location>
</feature>
<keyword evidence="13" id="KW-0807">Transducer</keyword>
<feature type="transmembrane region" description="Helical" evidence="17">
    <location>
        <begin position="848"/>
        <end position="867"/>
    </location>
</feature>
<feature type="region of interest" description="Disordered" evidence="16">
    <location>
        <begin position="1173"/>
        <end position="1198"/>
    </location>
</feature>
<keyword evidence="6 17" id="KW-1133">Transmembrane helix</keyword>
<evidence type="ECO:0000256" key="2">
    <source>
        <dbReference type="ARBA" id="ARBA00022475"/>
    </source>
</evidence>
<evidence type="ECO:0000256" key="13">
    <source>
        <dbReference type="ARBA" id="ARBA00023224"/>
    </source>
</evidence>
<protein>
    <submittedName>
        <fullName evidence="23">Latrophilin-1-like protein</fullName>
    </submittedName>
</protein>
<feature type="transmembrane region" description="Helical" evidence="17">
    <location>
        <begin position="812"/>
        <end position="836"/>
    </location>
</feature>
<keyword evidence="11" id="KW-0675">Receptor</keyword>
<evidence type="ECO:0000256" key="3">
    <source>
        <dbReference type="ARBA" id="ARBA00022553"/>
    </source>
</evidence>
<dbReference type="Proteomes" id="UP000030759">
    <property type="component" value="Unassembled WGS sequence"/>
</dbReference>
<dbReference type="GO" id="GO:0030246">
    <property type="term" value="F:carbohydrate binding"/>
    <property type="evidence" value="ECO:0007669"/>
    <property type="project" value="InterPro"/>
</dbReference>
<dbReference type="PROSITE" id="PS50228">
    <property type="entry name" value="SUEL_LECTIN"/>
    <property type="match status" value="1"/>
</dbReference>
<dbReference type="GO" id="GO:0030424">
    <property type="term" value="C:axon"/>
    <property type="evidence" value="ECO:0007669"/>
    <property type="project" value="TreeGrafter"/>
</dbReference>
<dbReference type="PANTHER" id="PTHR12011">
    <property type="entry name" value="ADHESION G-PROTEIN COUPLED RECEPTOR"/>
    <property type="match status" value="1"/>
</dbReference>